<feature type="transmembrane region" description="Helical" evidence="2">
    <location>
        <begin position="269"/>
        <end position="290"/>
    </location>
</feature>
<reference evidence="3 4" key="1">
    <citation type="journal article" date="2016" name="Nat. Commun.">
        <title>Thousands of microbial genomes shed light on interconnected biogeochemical processes in an aquifer system.</title>
        <authorList>
            <person name="Anantharaman K."/>
            <person name="Brown C.T."/>
            <person name="Hug L.A."/>
            <person name="Sharon I."/>
            <person name="Castelle C.J."/>
            <person name="Probst A.J."/>
            <person name="Thomas B.C."/>
            <person name="Singh A."/>
            <person name="Wilkins M.J."/>
            <person name="Karaoz U."/>
            <person name="Brodie E.L."/>
            <person name="Williams K.H."/>
            <person name="Hubbard S.S."/>
            <person name="Banfield J.F."/>
        </authorList>
    </citation>
    <scope>NUCLEOTIDE SEQUENCE [LARGE SCALE GENOMIC DNA]</scope>
</reference>
<dbReference type="EMBL" id="MGGE01000017">
    <property type="protein sequence ID" value="OGM21405.1"/>
    <property type="molecule type" value="Genomic_DNA"/>
</dbReference>
<sequence length="304" mass="33371">MAGDSRTRKLKLASFFTIILFIFFGVYFTQSVLAQVVINEFSSFDNPGDWVEIYNFGPGPIDLSEYRLRDSSATQKVDLTGDLNQGEFFVADLKDYLNKTGDIIKLIHLTNDIEDTSPLMTICYGDKKDECERIKVGCYPLQNQSVGSYPSDGGNTFERFSPDTHGSTNTIASLDPCPTPTPEPTNIPTPTPKPMSTSTPTPTPSPTKKPTLTPTKMATPKTAKEPDEEGLIGESGKSDNTLGVKDVTDEEEISTQDEIGEEDSKKFPVFAGIFVVLGIGLIGGSLYTFFRKQKRGYNLGSEKQ</sequence>
<feature type="region of interest" description="Disordered" evidence="1">
    <location>
        <begin position="147"/>
        <end position="242"/>
    </location>
</feature>
<evidence type="ECO:0000256" key="1">
    <source>
        <dbReference type="SAM" id="MobiDB-lite"/>
    </source>
</evidence>
<gene>
    <name evidence="3" type="ORF">A2714_01380</name>
</gene>
<comment type="caution">
    <text evidence="3">The sequence shown here is derived from an EMBL/GenBank/DDBJ whole genome shotgun (WGS) entry which is preliminary data.</text>
</comment>
<protein>
    <recommendedName>
        <fullName evidence="5">LTD domain-containing protein</fullName>
    </recommendedName>
</protein>
<dbReference type="SUPFAM" id="SSF74853">
    <property type="entry name" value="Lamin A/C globular tail domain"/>
    <property type="match status" value="1"/>
</dbReference>
<evidence type="ECO:0000256" key="2">
    <source>
        <dbReference type="SAM" id="Phobius"/>
    </source>
</evidence>
<evidence type="ECO:0000313" key="3">
    <source>
        <dbReference type="EMBL" id="OGM21405.1"/>
    </source>
</evidence>
<dbReference type="AlphaFoldDB" id="A0A1F7Y4C3"/>
<feature type="compositionally biased region" description="Pro residues" evidence="1">
    <location>
        <begin position="177"/>
        <end position="193"/>
    </location>
</feature>
<accession>A0A1F7Y4C3</accession>
<evidence type="ECO:0008006" key="5">
    <source>
        <dbReference type="Google" id="ProtNLM"/>
    </source>
</evidence>
<dbReference type="Proteomes" id="UP000178419">
    <property type="component" value="Unassembled WGS sequence"/>
</dbReference>
<dbReference type="InterPro" id="IPR036415">
    <property type="entry name" value="Lamin_tail_dom_sf"/>
</dbReference>
<name>A0A1F7Y4C3_9BACT</name>
<keyword evidence="2" id="KW-0472">Membrane</keyword>
<evidence type="ECO:0000313" key="4">
    <source>
        <dbReference type="Proteomes" id="UP000178419"/>
    </source>
</evidence>
<feature type="compositionally biased region" description="Low complexity" evidence="1">
    <location>
        <begin position="208"/>
        <end position="221"/>
    </location>
</feature>
<keyword evidence="2" id="KW-0812">Transmembrane</keyword>
<proteinExistence type="predicted"/>
<organism evidence="3 4">
    <name type="scientific">Candidatus Woesebacteria bacterium RIFCSPHIGHO2_01_FULL_38_9</name>
    <dbReference type="NCBI Taxonomy" id="1802492"/>
    <lineage>
        <taxon>Bacteria</taxon>
        <taxon>Candidatus Woeseibacteriota</taxon>
    </lineage>
</organism>
<keyword evidence="2" id="KW-1133">Transmembrane helix</keyword>